<feature type="region of interest" description="Disordered" evidence="1">
    <location>
        <begin position="64"/>
        <end position="84"/>
    </location>
</feature>
<keyword evidence="2" id="KW-1133">Transmembrane helix</keyword>
<evidence type="ECO:0000313" key="5">
    <source>
        <dbReference type="Proteomes" id="UP000799757"/>
    </source>
</evidence>
<gene>
    <name evidence="4" type="ORF">K505DRAFT_86547</name>
</gene>
<keyword evidence="5" id="KW-1185">Reference proteome</keyword>
<dbReference type="Proteomes" id="UP000799757">
    <property type="component" value="Unassembled WGS sequence"/>
</dbReference>
<sequence>MTTPGHAISFSLFYVLLRIPSISSPSPPSLHFSRPFPVLQLILHYYPYLRCIVQSAPRHLRVKPPLGHTRNASRTTSVPDLPTATASAPLPCRIIEPAGLSHRSCADVARAPFYLKDGAFAVGLALFISLFFFPPFEPRFDLFLCYYYSFGLWIVLLELATVTCL</sequence>
<reference evidence="4" key="1">
    <citation type="journal article" date="2020" name="Stud. Mycol.">
        <title>101 Dothideomycetes genomes: a test case for predicting lifestyles and emergence of pathogens.</title>
        <authorList>
            <person name="Haridas S."/>
            <person name="Albert R."/>
            <person name="Binder M."/>
            <person name="Bloem J."/>
            <person name="Labutti K."/>
            <person name="Salamov A."/>
            <person name="Andreopoulos B."/>
            <person name="Baker S."/>
            <person name="Barry K."/>
            <person name="Bills G."/>
            <person name="Bluhm B."/>
            <person name="Cannon C."/>
            <person name="Castanera R."/>
            <person name="Culley D."/>
            <person name="Daum C."/>
            <person name="Ezra D."/>
            <person name="Gonzalez J."/>
            <person name="Henrissat B."/>
            <person name="Kuo A."/>
            <person name="Liang C."/>
            <person name="Lipzen A."/>
            <person name="Lutzoni F."/>
            <person name="Magnuson J."/>
            <person name="Mondo S."/>
            <person name="Nolan M."/>
            <person name="Ohm R."/>
            <person name="Pangilinan J."/>
            <person name="Park H.-J."/>
            <person name="Ramirez L."/>
            <person name="Alfaro M."/>
            <person name="Sun H."/>
            <person name="Tritt A."/>
            <person name="Yoshinaga Y."/>
            <person name="Zwiers L.-H."/>
            <person name="Turgeon B."/>
            <person name="Goodwin S."/>
            <person name="Spatafora J."/>
            <person name="Crous P."/>
            <person name="Grigoriev I."/>
        </authorList>
    </citation>
    <scope>NUCLEOTIDE SEQUENCE</scope>
    <source>
        <strain evidence="4">CBS 109.77</strain>
    </source>
</reference>
<feature type="chain" id="PRO_5025374282" evidence="3">
    <location>
        <begin position="25"/>
        <end position="165"/>
    </location>
</feature>
<name>A0A6A6X0S4_9PLEO</name>
<dbReference type="EMBL" id="MU002103">
    <property type="protein sequence ID" value="KAF2789942.1"/>
    <property type="molecule type" value="Genomic_DNA"/>
</dbReference>
<keyword evidence="2" id="KW-0812">Transmembrane</keyword>
<proteinExistence type="predicted"/>
<keyword evidence="2" id="KW-0472">Membrane</keyword>
<accession>A0A6A6X0S4</accession>
<dbReference type="AlphaFoldDB" id="A0A6A6X0S4"/>
<evidence type="ECO:0000256" key="1">
    <source>
        <dbReference type="SAM" id="MobiDB-lite"/>
    </source>
</evidence>
<organism evidence="4 5">
    <name type="scientific">Melanomma pulvis-pyrius CBS 109.77</name>
    <dbReference type="NCBI Taxonomy" id="1314802"/>
    <lineage>
        <taxon>Eukaryota</taxon>
        <taxon>Fungi</taxon>
        <taxon>Dikarya</taxon>
        <taxon>Ascomycota</taxon>
        <taxon>Pezizomycotina</taxon>
        <taxon>Dothideomycetes</taxon>
        <taxon>Pleosporomycetidae</taxon>
        <taxon>Pleosporales</taxon>
        <taxon>Melanommataceae</taxon>
        <taxon>Melanomma</taxon>
    </lineage>
</organism>
<feature type="transmembrane region" description="Helical" evidence="2">
    <location>
        <begin position="113"/>
        <end position="134"/>
    </location>
</feature>
<protein>
    <submittedName>
        <fullName evidence="4">Uncharacterized protein</fullName>
    </submittedName>
</protein>
<keyword evidence="3" id="KW-0732">Signal</keyword>
<evidence type="ECO:0000313" key="4">
    <source>
        <dbReference type="EMBL" id="KAF2789942.1"/>
    </source>
</evidence>
<feature type="transmembrane region" description="Helical" evidence="2">
    <location>
        <begin position="146"/>
        <end position="164"/>
    </location>
</feature>
<evidence type="ECO:0000256" key="3">
    <source>
        <dbReference type="SAM" id="SignalP"/>
    </source>
</evidence>
<feature type="signal peptide" evidence="3">
    <location>
        <begin position="1"/>
        <end position="24"/>
    </location>
</feature>
<evidence type="ECO:0000256" key="2">
    <source>
        <dbReference type="SAM" id="Phobius"/>
    </source>
</evidence>